<dbReference type="NCBIfam" id="TIGR00631">
    <property type="entry name" value="uvrb"/>
    <property type="match status" value="1"/>
</dbReference>
<organism evidence="19 20">
    <name type="scientific">Candidatus Aphodenecus pullistercoris</name>
    <dbReference type="NCBI Taxonomy" id="2840669"/>
    <lineage>
        <taxon>Bacteria</taxon>
        <taxon>Pseudomonadati</taxon>
        <taxon>Spirochaetota</taxon>
        <taxon>Spirochaetia</taxon>
        <taxon>Spirochaetales</taxon>
        <taxon>Candidatus Aphodenecus</taxon>
    </lineage>
</organism>
<evidence type="ECO:0000256" key="12">
    <source>
        <dbReference type="ARBA" id="ARBA00029504"/>
    </source>
</evidence>
<dbReference type="InterPro" id="IPR001943">
    <property type="entry name" value="UVR_dom"/>
</dbReference>
<dbReference type="CDD" id="cd18790">
    <property type="entry name" value="SF2_C_UvrB"/>
    <property type="match status" value="1"/>
</dbReference>
<dbReference type="HAMAP" id="MF_00204">
    <property type="entry name" value="UvrB"/>
    <property type="match status" value="1"/>
</dbReference>
<dbReference type="Gene3D" id="3.40.50.300">
    <property type="entry name" value="P-loop containing nucleotide triphosphate hydrolases"/>
    <property type="match status" value="3"/>
</dbReference>
<dbReference type="GO" id="GO:0009432">
    <property type="term" value="P:SOS response"/>
    <property type="evidence" value="ECO:0007669"/>
    <property type="project" value="UniProtKB-UniRule"/>
</dbReference>
<dbReference type="NCBIfam" id="NF003673">
    <property type="entry name" value="PRK05298.1"/>
    <property type="match status" value="1"/>
</dbReference>
<keyword evidence="9 13" id="KW-0234">DNA repair</keyword>
<dbReference type="InterPro" id="IPR041471">
    <property type="entry name" value="UvrB_inter"/>
</dbReference>
<evidence type="ECO:0000256" key="1">
    <source>
        <dbReference type="ARBA" id="ARBA00004496"/>
    </source>
</evidence>
<evidence type="ECO:0000256" key="9">
    <source>
        <dbReference type="ARBA" id="ARBA00023204"/>
    </source>
</evidence>
<dbReference type="GO" id="GO:0003677">
    <property type="term" value="F:DNA binding"/>
    <property type="evidence" value="ECO:0007669"/>
    <property type="project" value="UniProtKB-UniRule"/>
</dbReference>
<evidence type="ECO:0000259" key="17">
    <source>
        <dbReference type="PROSITE" id="PS51192"/>
    </source>
</evidence>
<keyword evidence="5 13" id="KW-0227">DNA damage</keyword>
<dbReference type="Pfam" id="PF00271">
    <property type="entry name" value="Helicase_C"/>
    <property type="match status" value="1"/>
</dbReference>
<dbReference type="Gene3D" id="4.10.860.10">
    <property type="entry name" value="UVR domain"/>
    <property type="match status" value="1"/>
</dbReference>
<keyword evidence="8 13" id="KW-0267">Excision nuclease</keyword>
<dbReference type="InterPro" id="IPR024759">
    <property type="entry name" value="UvrB_YAD/RRR_dom"/>
</dbReference>
<dbReference type="SUPFAM" id="SSF52540">
    <property type="entry name" value="P-loop containing nucleoside triphosphate hydrolases"/>
    <property type="match status" value="2"/>
</dbReference>
<evidence type="ECO:0000256" key="13">
    <source>
        <dbReference type="HAMAP-Rule" id="MF_00204"/>
    </source>
</evidence>
<feature type="domain" description="UVR" evidence="16">
    <location>
        <begin position="650"/>
        <end position="685"/>
    </location>
</feature>
<evidence type="ECO:0000256" key="10">
    <source>
        <dbReference type="ARBA" id="ARBA00023236"/>
    </source>
</evidence>
<feature type="domain" description="Helicase C-terminal" evidence="18">
    <location>
        <begin position="453"/>
        <end position="619"/>
    </location>
</feature>
<protein>
    <recommendedName>
        <fullName evidence="12 13">UvrABC system protein B</fullName>
        <shortName evidence="13">Protein UvrB</shortName>
    </recommendedName>
    <alternativeName>
        <fullName evidence="13">Excinuclease ABC subunit B</fullName>
    </alternativeName>
</protein>
<dbReference type="PROSITE" id="PS51194">
    <property type="entry name" value="HELICASE_CTER"/>
    <property type="match status" value="1"/>
</dbReference>
<dbReference type="AlphaFoldDB" id="A0A9D9H9D2"/>
<dbReference type="PROSITE" id="PS50151">
    <property type="entry name" value="UVR"/>
    <property type="match status" value="1"/>
</dbReference>
<comment type="similarity">
    <text evidence="2 13 14">Belongs to the UvrB family.</text>
</comment>
<dbReference type="GO" id="GO:0005737">
    <property type="term" value="C:cytoplasm"/>
    <property type="evidence" value="ECO:0007669"/>
    <property type="project" value="UniProtKB-SubCell"/>
</dbReference>
<evidence type="ECO:0000259" key="18">
    <source>
        <dbReference type="PROSITE" id="PS51194"/>
    </source>
</evidence>
<dbReference type="GO" id="GO:0006289">
    <property type="term" value="P:nucleotide-excision repair"/>
    <property type="evidence" value="ECO:0007669"/>
    <property type="project" value="UniProtKB-UniRule"/>
</dbReference>
<evidence type="ECO:0000256" key="5">
    <source>
        <dbReference type="ARBA" id="ARBA00022763"/>
    </source>
</evidence>
<dbReference type="InterPro" id="IPR004807">
    <property type="entry name" value="UvrB"/>
</dbReference>
<comment type="function">
    <text evidence="13">The UvrABC repair system catalyzes the recognition and processing of DNA lesions. A damage recognition complex composed of 2 UvrA and 2 UvrB subunits scans DNA for abnormalities. Upon binding of the UvrA(2)B(2) complex to a putative damaged site, the DNA wraps around one UvrB monomer. DNA wrap is dependent on ATP binding by UvrB and probably causes local melting of the DNA helix, facilitating insertion of UvrB beta-hairpin between the DNA strands. Then UvrB probes one DNA strand for the presence of a lesion. If a lesion is found the UvrA subunits dissociate and the UvrB-DNA preincision complex is formed. This complex is subsequently bound by UvrC and the second UvrB is released. If no lesion is found, the DNA wraps around the other UvrB subunit that will check the other stand for damage.</text>
</comment>
<feature type="binding site" evidence="13">
    <location>
        <begin position="63"/>
        <end position="70"/>
    </location>
    <ligand>
        <name>ATP</name>
        <dbReference type="ChEBI" id="CHEBI:30616"/>
    </ligand>
</feature>
<evidence type="ECO:0000313" key="19">
    <source>
        <dbReference type="EMBL" id="MBO8443161.1"/>
    </source>
</evidence>
<comment type="subcellular location">
    <subcellularLocation>
        <location evidence="1 13 14">Cytoplasm</location>
    </subcellularLocation>
</comment>
<dbReference type="GO" id="GO:0009380">
    <property type="term" value="C:excinuclease repair complex"/>
    <property type="evidence" value="ECO:0007669"/>
    <property type="project" value="InterPro"/>
</dbReference>
<keyword evidence="10 13" id="KW-0742">SOS response</keyword>
<dbReference type="EMBL" id="JADIMU010000032">
    <property type="protein sequence ID" value="MBO8443161.1"/>
    <property type="molecule type" value="Genomic_DNA"/>
</dbReference>
<evidence type="ECO:0000256" key="11">
    <source>
        <dbReference type="ARBA" id="ARBA00026033"/>
    </source>
</evidence>
<feature type="domain" description="Helicase ATP-binding" evidence="17">
    <location>
        <begin position="50"/>
        <end position="235"/>
    </location>
</feature>
<dbReference type="InterPro" id="IPR027417">
    <property type="entry name" value="P-loop_NTPase"/>
</dbReference>
<keyword evidence="7 13" id="KW-0067">ATP-binding</keyword>
<dbReference type="InterPro" id="IPR014001">
    <property type="entry name" value="Helicase_ATP-bd"/>
</dbReference>
<evidence type="ECO:0000256" key="7">
    <source>
        <dbReference type="ARBA" id="ARBA00022840"/>
    </source>
</evidence>
<evidence type="ECO:0000256" key="2">
    <source>
        <dbReference type="ARBA" id="ARBA00008533"/>
    </source>
</evidence>
<dbReference type="SUPFAM" id="SSF46600">
    <property type="entry name" value="C-terminal UvrC-binding domain of UvrB"/>
    <property type="match status" value="1"/>
</dbReference>
<evidence type="ECO:0000256" key="4">
    <source>
        <dbReference type="ARBA" id="ARBA00022741"/>
    </source>
</evidence>
<dbReference type="PANTHER" id="PTHR24029:SF0">
    <property type="entry name" value="UVRABC SYSTEM PROTEIN B"/>
    <property type="match status" value="1"/>
</dbReference>
<feature type="short sequence motif" description="Beta-hairpin" evidence="13">
    <location>
        <begin position="116"/>
        <end position="139"/>
    </location>
</feature>
<reference evidence="19" key="1">
    <citation type="submission" date="2020-10" db="EMBL/GenBank/DDBJ databases">
        <authorList>
            <person name="Gilroy R."/>
        </authorList>
    </citation>
    <scope>NUCLEOTIDE SEQUENCE</scope>
    <source>
        <strain evidence="19">11167</strain>
    </source>
</reference>
<dbReference type="Pfam" id="PF17757">
    <property type="entry name" value="UvrB_inter"/>
    <property type="match status" value="1"/>
</dbReference>
<evidence type="ECO:0000259" key="16">
    <source>
        <dbReference type="PROSITE" id="PS50151"/>
    </source>
</evidence>
<accession>A0A9D9H9D2</accession>
<evidence type="ECO:0000256" key="14">
    <source>
        <dbReference type="RuleBase" id="RU003587"/>
    </source>
</evidence>
<dbReference type="PROSITE" id="PS51192">
    <property type="entry name" value="HELICASE_ATP_BIND_1"/>
    <property type="match status" value="1"/>
</dbReference>
<evidence type="ECO:0000256" key="3">
    <source>
        <dbReference type="ARBA" id="ARBA00022490"/>
    </source>
</evidence>
<name>A0A9D9H9D2_9SPIR</name>
<evidence type="ECO:0000256" key="6">
    <source>
        <dbReference type="ARBA" id="ARBA00022769"/>
    </source>
</evidence>
<dbReference type="Proteomes" id="UP000823633">
    <property type="component" value="Unassembled WGS sequence"/>
</dbReference>
<comment type="caution">
    <text evidence="19">The sequence shown here is derived from an EMBL/GenBank/DDBJ whole genome shotgun (WGS) entry which is preliminary data.</text>
</comment>
<keyword evidence="3 13" id="KW-0963">Cytoplasm</keyword>
<dbReference type="InterPro" id="IPR036876">
    <property type="entry name" value="UVR_dom_sf"/>
</dbReference>
<gene>
    <name evidence="13 19" type="primary">uvrB</name>
    <name evidence="19" type="ORF">IAC42_05320</name>
</gene>
<dbReference type="InterPro" id="IPR001650">
    <property type="entry name" value="Helicase_C-like"/>
</dbReference>
<dbReference type="Pfam" id="PF12344">
    <property type="entry name" value="UvrB"/>
    <property type="match status" value="1"/>
</dbReference>
<dbReference type="GO" id="GO:0005524">
    <property type="term" value="F:ATP binding"/>
    <property type="evidence" value="ECO:0007669"/>
    <property type="project" value="UniProtKB-UniRule"/>
</dbReference>
<proteinExistence type="inferred from homology"/>
<reference evidence="19" key="2">
    <citation type="journal article" date="2021" name="PeerJ">
        <title>Extensive microbial diversity within the chicken gut microbiome revealed by metagenomics and culture.</title>
        <authorList>
            <person name="Gilroy R."/>
            <person name="Ravi A."/>
            <person name="Getino M."/>
            <person name="Pursley I."/>
            <person name="Horton D.L."/>
            <person name="Alikhan N.F."/>
            <person name="Baker D."/>
            <person name="Gharbi K."/>
            <person name="Hall N."/>
            <person name="Watson M."/>
            <person name="Adriaenssens E.M."/>
            <person name="Foster-Nyarko E."/>
            <person name="Jarju S."/>
            <person name="Secka A."/>
            <person name="Antonio M."/>
            <person name="Oren A."/>
            <person name="Chaudhuri R.R."/>
            <person name="La Ragione R."/>
            <person name="Hildebrand F."/>
            <person name="Pallen M.J."/>
        </authorList>
    </citation>
    <scope>NUCLEOTIDE SEQUENCE</scope>
    <source>
        <strain evidence="19">11167</strain>
    </source>
</reference>
<evidence type="ECO:0000256" key="8">
    <source>
        <dbReference type="ARBA" id="ARBA00022881"/>
    </source>
</evidence>
<sequence length="689" mass="78726">MSENRADASWAGDDVVNVHQGAVARRRDFKVVAPFDVSGDQGAAIEALSRGIEAGDRAQTLKGVTGSGKTFTMAKIIERVNRPTLVLSHNKTLAAQLYREFKSFFPDNAVEYFVSTYDYYQPEAYVPGKDLYIEKEADINDEIDRLRLSASFSLMERRDVVVISTVSCIYGLGNPVSIKDMIHSYTVGEVFDHRKELDQLVRMLYERNDAVLTRGTFRVRGDIVEIYPAYLESAIRIRLDWDEIVRIEVFDPVSLERLDVLDSFTLYPAKQFVMPREALDKAIVRIEDELRDQLEYFESQGKLVEKERLKSRVEYDIEMLKEVGYCSGIENYSRPLAGRAVGERPAVLLDYFPDDFIVFIDESHVTLPQIGAMYEGDRSRKLNLVNYGFRLPSALDNRPLKYEEFDAKVGQRVYVSATPGKTELKESVRVVEQLIRPTGLLDPSIEVRPTEGQMEDLYGEIRRTVGKGERVLVTTLTKKMAEDLSNYLSSLGLRVRYLHSEIETIERVEILTDLRKGVFDVLVGINLLREGLDLPEVSLVAILDADKIGFLRSATSLIQTIGRAARNADGRVLMYADQMSDAMKEAIEETEHRRSVQMAYNKEHGITPRTIRKAVEDILERQMKDAEEIQQEELKIQRSSYNLLVEKDRKKYIRALEKEMRECAERLEFEKAATIRDEIEAVKKGLISE</sequence>
<dbReference type="Pfam" id="PF04851">
    <property type="entry name" value="ResIII"/>
    <property type="match status" value="1"/>
</dbReference>
<evidence type="ECO:0000313" key="20">
    <source>
        <dbReference type="Proteomes" id="UP000823633"/>
    </source>
</evidence>
<keyword evidence="4 13" id="KW-0547">Nucleotide-binding</keyword>
<keyword evidence="6 13" id="KW-0228">DNA excision</keyword>
<dbReference type="GO" id="GO:0009381">
    <property type="term" value="F:excinuclease ABC activity"/>
    <property type="evidence" value="ECO:0007669"/>
    <property type="project" value="UniProtKB-UniRule"/>
</dbReference>
<dbReference type="SMART" id="SM00487">
    <property type="entry name" value="DEXDc"/>
    <property type="match status" value="1"/>
</dbReference>
<dbReference type="PANTHER" id="PTHR24029">
    <property type="entry name" value="UVRABC SYSTEM PROTEIN B"/>
    <property type="match status" value="1"/>
</dbReference>
<feature type="coiled-coil region" evidence="15">
    <location>
        <begin position="612"/>
        <end position="673"/>
    </location>
</feature>
<dbReference type="GO" id="GO:0016887">
    <property type="term" value="F:ATP hydrolysis activity"/>
    <property type="evidence" value="ECO:0007669"/>
    <property type="project" value="InterPro"/>
</dbReference>
<comment type="subunit">
    <text evidence="11 13 14">Forms a heterotetramer with UvrA during the search for lesions. Interacts with UvrC in an incision complex.</text>
</comment>
<comment type="domain">
    <text evidence="13">The beta-hairpin motif is involved in DNA binding.</text>
</comment>
<evidence type="ECO:0000256" key="15">
    <source>
        <dbReference type="SAM" id="Coils"/>
    </source>
</evidence>
<keyword evidence="15" id="KW-0175">Coiled coil</keyword>
<dbReference type="InterPro" id="IPR006935">
    <property type="entry name" value="Helicase/UvrB_N"/>
</dbReference>
<dbReference type="CDD" id="cd17916">
    <property type="entry name" value="DEXHc_UvrB"/>
    <property type="match status" value="1"/>
</dbReference>
<dbReference type="Pfam" id="PF02151">
    <property type="entry name" value="UVR"/>
    <property type="match status" value="1"/>
</dbReference>
<dbReference type="SMART" id="SM00490">
    <property type="entry name" value="HELICc"/>
    <property type="match status" value="1"/>
</dbReference>